<sequence>MFCFTRVKGIIFDLDDTLVHAKLDFAAMKQEIACPHDDDILEYINTLAPEKREEATKLVLMHELRDAENSRLIAGAKDFIERAIEAGIPLAIVTRNCRRATQRKLELNAIPIEHVLTREDALPKPHPEALLKISNDWQIPEARIAYIGDYKYDIEAAHNAGMQAWLFEYCSKNTQYEKALRFIPAPLAQ</sequence>
<dbReference type="SFLD" id="SFLDG01129">
    <property type="entry name" value="C1.5:_HAD__Beta-PGM__Phosphata"/>
    <property type="match status" value="1"/>
</dbReference>
<protein>
    <submittedName>
        <fullName evidence="1">HAD family hydrolase</fullName>
        <ecNumber evidence="1">3.-.-.-</ecNumber>
    </submittedName>
</protein>
<name>A0ABV9LWX2_9ALTE</name>
<evidence type="ECO:0000313" key="2">
    <source>
        <dbReference type="Proteomes" id="UP001595897"/>
    </source>
</evidence>
<dbReference type="Gene3D" id="1.10.260.80">
    <property type="match status" value="1"/>
</dbReference>
<dbReference type="InterPro" id="IPR006439">
    <property type="entry name" value="HAD-SF_hydro_IA"/>
</dbReference>
<dbReference type="NCBIfam" id="TIGR01549">
    <property type="entry name" value="HAD-SF-IA-v1"/>
    <property type="match status" value="1"/>
</dbReference>
<proteinExistence type="predicted"/>
<dbReference type="CDD" id="cd01427">
    <property type="entry name" value="HAD_like"/>
    <property type="match status" value="1"/>
</dbReference>
<accession>A0ABV9LWX2</accession>
<dbReference type="InterPro" id="IPR036412">
    <property type="entry name" value="HAD-like_sf"/>
</dbReference>
<dbReference type="InterPro" id="IPR041492">
    <property type="entry name" value="HAD_2"/>
</dbReference>
<dbReference type="EC" id="3.-.-.-" evidence="1"/>
<comment type="caution">
    <text evidence="1">The sequence shown here is derived from an EMBL/GenBank/DDBJ whole genome shotgun (WGS) entry which is preliminary data.</text>
</comment>
<dbReference type="Pfam" id="PF13419">
    <property type="entry name" value="HAD_2"/>
    <property type="match status" value="1"/>
</dbReference>
<dbReference type="GO" id="GO:0016787">
    <property type="term" value="F:hydrolase activity"/>
    <property type="evidence" value="ECO:0007669"/>
    <property type="project" value="UniProtKB-KW"/>
</dbReference>
<dbReference type="Gene3D" id="3.40.50.1000">
    <property type="entry name" value="HAD superfamily/HAD-like"/>
    <property type="match status" value="1"/>
</dbReference>
<keyword evidence="2" id="KW-1185">Reference proteome</keyword>
<dbReference type="PANTHER" id="PTHR43885">
    <property type="entry name" value="HALOACID DEHALOGENASE-LIKE HYDROLASE"/>
    <property type="match status" value="1"/>
</dbReference>
<dbReference type="SFLD" id="SFLDS00003">
    <property type="entry name" value="Haloacid_Dehalogenase"/>
    <property type="match status" value="1"/>
</dbReference>
<organism evidence="1 2">
    <name type="scientific">Glaciecola siphonariae</name>
    <dbReference type="NCBI Taxonomy" id="521012"/>
    <lineage>
        <taxon>Bacteria</taxon>
        <taxon>Pseudomonadati</taxon>
        <taxon>Pseudomonadota</taxon>
        <taxon>Gammaproteobacteria</taxon>
        <taxon>Alteromonadales</taxon>
        <taxon>Alteromonadaceae</taxon>
        <taxon>Glaciecola</taxon>
    </lineage>
</organism>
<dbReference type="PANTHER" id="PTHR43885:SF1">
    <property type="entry name" value="SUPERFAMILY HYDROLASE, PUTATIVE (AFU_ORTHOLOGUE AFUA_4G13290)-RELATED"/>
    <property type="match status" value="1"/>
</dbReference>
<dbReference type="EMBL" id="JBHSGU010000005">
    <property type="protein sequence ID" value="MFC4701052.1"/>
    <property type="molecule type" value="Genomic_DNA"/>
</dbReference>
<dbReference type="Proteomes" id="UP001595897">
    <property type="component" value="Unassembled WGS sequence"/>
</dbReference>
<gene>
    <name evidence="1" type="ORF">ACFO4O_12840</name>
</gene>
<evidence type="ECO:0000313" key="1">
    <source>
        <dbReference type="EMBL" id="MFC4701052.1"/>
    </source>
</evidence>
<dbReference type="SUPFAM" id="SSF56784">
    <property type="entry name" value="HAD-like"/>
    <property type="match status" value="1"/>
</dbReference>
<reference evidence="2" key="1">
    <citation type="journal article" date="2019" name="Int. J. Syst. Evol. Microbiol.">
        <title>The Global Catalogue of Microorganisms (GCM) 10K type strain sequencing project: providing services to taxonomists for standard genome sequencing and annotation.</title>
        <authorList>
            <consortium name="The Broad Institute Genomics Platform"/>
            <consortium name="The Broad Institute Genome Sequencing Center for Infectious Disease"/>
            <person name="Wu L."/>
            <person name="Ma J."/>
        </authorList>
    </citation>
    <scope>NUCLEOTIDE SEQUENCE [LARGE SCALE GENOMIC DNA]</scope>
    <source>
        <strain evidence="2">KACC 12507</strain>
    </source>
</reference>
<dbReference type="InterPro" id="IPR023214">
    <property type="entry name" value="HAD_sf"/>
</dbReference>
<dbReference type="RefSeq" id="WP_382409147.1">
    <property type="nucleotide sequence ID" value="NZ_JBHSGU010000005.1"/>
</dbReference>
<keyword evidence="1" id="KW-0378">Hydrolase</keyword>
<dbReference type="NCBIfam" id="TIGR01509">
    <property type="entry name" value="HAD-SF-IA-v3"/>
    <property type="match status" value="1"/>
</dbReference>